<dbReference type="EMBL" id="JASCRY010000001">
    <property type="protein sequence ID" value="MDI5948113.1"/>
    <property type="molecule type" value="Genomic_DNA"/>
</dbReference>
<feature type="transmembrane region" description="Helical" evidence="6">
    <location>
        <begin position="57"/>
        <end position="78"/>
    </location>
</feature>
<dbReference type="PANTHER" id="PTHR30619:SF1">
    <property type="entry name" value="RECOMBINATION PROTEIN 2"/>
    <property type="match status" value="1"/>
</dbReference>
<dbReference type="GO" id="GO:0005886">
    <property type="term" value="C:plasma membrane"/>
    <property type="evidence" value="ECO:0007669"/>
    <property type="project" value="UniProtKB-SubCell"/>
</dbReference>
<evidence type="ECO:0000313" key="10">
    <source>
        <dbReference type="Proteomes" id="UP001228643"/>
    </source>
</evidence>
<feature type="transmembrane region" description="Helical" evidence="6">
    <location>
        <begin position="391"/>
        <end position="410"/>
    </location>
</feature>
<dbReference type="InterPro" id="IPR004477">
    <property type="entry name" value="ComEC_N"/>
</dbReference>
<reference evidence="9 10" key="1">
    <citation type="submission" date="2023-04" db="EMBL/GenBank/DDBJ databases">
        <title>Two novel species of Flavobacterium.</title>
        <authorList>
            <person name="Liu Q."/>
            <person name="Xin Y.-H."/>
        </authorList>
    </citation>
    <scope>NUCLEOTIDE SEQUENCE [LARGE SCALE GENOMIC DNA]</scope>
    <source>
        <strain evidence="9 10">LB2P87</strain>
    </source>
</reference>
<feature type="transmembrane region" description="Helical" evidence="6">
    <location>
        <begin position="31"/>
        <end position="50"/>
    </location>
</feature>
<feature type="domain" description="ComEC/Rec2-related protein" evidence="7">
    <location>
        <begin position="234"/>
        <end position="503"/>
    </location>
</feature>
<protein>
    <submittedName>
        <fullName evidence="9">ComEC/Rec2 family competence protein</fullName>
    </submittedName>
</protein>
<dbReference type="Proteomes" id="UP001228643">
    <property type="component" value="Unassembled WGS sequence"/>
</dbReference>
<feature type="transmembrane region" description="Helical" evidence="6">
    <location>
        <begin position="252"/>
        <end position="277"/>
    </location>
</feature>
<feature type="transmembrane region" description="Helical" evidence="6">
    <location>
        <begin position="7"/>
        <end position="25"/>
    </location>
</feature>
<dbReference type="AlphaFoldDB" id="A0AAW6TKD6"/>
<comment type="caution">
    <text evidence="9">The sequence shown here is derived from an EMBL/GenBank/DDBJ whole genome shotgun (WGS) entry which is preliminary data.</text>
</comment>
<accession>A0AAW6TKD6</accession>
<dbReference type="Pfam" id="PF03772">
    <property type="entry name" value="Competence"/>
    <property type="match status" value="1"/>
</dbReference>
<sequence length="679" mass="78111">MKVLHFPLARITIGFISGILFAYYLHPTISLVFISLSISISIFGVLYFLFKNKSKNVFYFGLTAYLLSFLIGISTQVIHIDHFQKSNYTHIATIFDQPHSISIIIREKLKSSPFSDRYIAIINRVNEKEQTGRIILNIQKDSLHHKLEIGTPLLIKGILSKNRPPNNPNQFDYSKYLENKQIYAQLYADVDEIKIGTEIEKNIWYYSSKLRTRIIRNLEKNNFHKTELNVAIALIMGQQQDISPEIIRDYQYAGAVHILSVSGLHIGFILIFVTFILKPIPNTKRGSFLKLLLILASLFTFGIIAGLAPSVVRSVTMFSFVAIGNHLRRSVNIYHTLLVSILLILLFEPSFLFDVGFQLSYLAVFFIIWLQPLLASIWLPKNKVSKYIWDILTISFAAQIGTLPLSIYYFHQFPGLFFVTNLIIIPLLSIIMVLGVLVMLLAAFNSIPIFLSQLLEWSIYYLNKIINAIASLEQFILQDIPLHFYLLFSSYLLLFTAIIWLKKPNFNKLVMVLISIIIAQISYLSIQWNIQNEQEWIVFNIKKNTLLAERKGADITVYANDSILKTVQKNNTIKSYRTGNLSSLKEKKKIQNLFYFNGKKIFILDSSGVFPKNINPDIIILTQSPKINFERFLQTIKPKIIVADASNYKTIQKQWKATCLKQKIPFHATSEKGYYKLND</sequence>
<evidence type="ECO:0000256" key="4">
    <source>
        <dbReference type="ARBA" id="ARBA00022989"/>
    </source>
</evidence>
<dbReference type="RefSeq" id="WP_282713740.1">
    <property type="nucleotide sequence ID" value="NZ_JASCRY010000001.1"/>
</dbReference>
<feature type="transmembrane region" description="Helical" evidence="6">
    <location>
        <begin position="508"/>
        <end position="526"/>
    </location>
</feature>
<gene>
    <name evidence="9" type="ORF">QLS97_00485</name>
</gene>
<feature type="transmembrane region" description="Helical" evidence="6">
    <location>
        <begin position="482"/>
        <end position="501"/>
    </location>
</feature>
<evidence type="ECO:0000313" key="9">
    <source>
        <dbReference type="EMBL" id="MDI5948113.1"/>
    </source>
</evidence>
<name>A0AAW6TKD6_9FLAO</name>
<feature type="transmembrane region" description="Helical" evidence="6">
    <location>
        <begin position="359"/>
        <end position="379"/>
    </location>
</feature>
<evidence type="ECO:0000259" key="8">
    <source>
        <dbReference type="Pfam" id="PF13567"/>
    </source>
</evidence>
<evidence type="ECO:0000259" key="7">
    <source>
        <dbReference type="Pfam" id="PF03772"/>
    </source>
</evidence>
<feature type="domain" description="DUF4131" evidence="8">
    <location>
        <begin position="30"/>
        <end position="189"/>
    </location>
</feature>
<proteinExistence type="predicted"/>
<keyword evidence="3 6" id="KW-0812">Transmembrane</keyword>
<organism evidence="9 10">
    <name type="scientific">Flavobacterium yafengii</name>
    <dbReference type="NCBI Taxonomy" id="3041253"/>
    <lineage>
        <taxon>Bacteria</taxon>
        <taxon>Pseudomonadati</taxon>
        <taxon>Bacteroidota</taxon>
        <taxon>Flavobacteriia</taxon>
        <taxon>Flavobacteriales</taxon>
        <taxon>Flavobacteriaceae</taxon>
        <taxon>Flavobacterium</taxon>
    </lineage>
</organism>
<evidence type="ECO:0000256" key="3">
    <source>
        <dbReference type="ARBA" id="ARBA00022692"/>
    </source>
</evidence>
<dbReference type="Pfam" id="PF13567">
    <property type="entry name" value="DUF4131"/>
    <property type="match status" value="1"/>
</dbReference>
<dbReference type="NCBIfam" id="TIGR00360">
    <property type="entry name" value="ComEC_N-term"/>
    <property type="match status" value="1"/>
</dbReference>
<feature type="transmembrane region" description="Helical" evidence="6">
    <location>
        <begin position="289"/>
        <end position="311"/>
    </location>
</feature>
<dbReference type="PANTHER" id="PTHR30619">
    <property type="entry name" value="DNA INTERNALIZATION/COMPETENCE PROTEIN COMEC/REC2"/>
    <property type="match status" value="1"/>
</dbReference>
<evidence type="ECO:0000256" key="6">
    <source>
        <dbReference type="SAM" id="Phobius"/>
    </source>
</evidence>
<keyword evidence="2" id="KW-1003">Cell membrane</keyword>
<evidence type="ECO:0000256" key="1">
    <source>
        <dbReference type="ARBA" id="ARBA00004651"/>
    </source>
</evidence>
<evidence type="ECO:0000256" key="5">
    <source>
        <dbReference type="ARBA" id="ARBA00023136"/>
    </source>
</evidence>
<feature type="transmembrane region" description="Helical" evidence="6">
    <location>
        <begin position="331"/>
        <end position="347"/>
    </location>
</feature>
<keyword evidence="5 6" id="KW-0472">Membrane</keyword>
<keyword evidence="4 6" id="KW-1133">Transmembrane helix</keyword>
<evidence type="ECO:0000256" key="2">
    <source>
        <dbReference type="ARBA" id="ARBA00022475"/>
    </source>
</evidence>
<dbReference type="InterPro" id="IPR025405">
    <property type="entry name" value="DUF4131"/>
</dbReference>
<dbReference type="InterPro" id="IPR052159">
    <property type="entry name" value="Competence_DNA_uptake"/>
</dbReference>
<comment type="subcellular location">
    <subcellularLocation>
        <location evidence="1">Cell membrane</location>
        <topology evidence="1">Multi-pass membrane protein</topology>
    </subcellularLocation>
</comment>
<keyword evidence="10" id="KW-1185">Reference proteome</keyword>
<feature type="transmembrane region" description="Helical" evidence="6">
    <location>
        <begin position="422"/>
        <end position="444"/>
    </location>
</feature>